<dbReference type="EMBL" id="PJQY01003226">
    <property type="protein sequence ID" value="PQM39223.1"/>
    <property type="molecule type" value="Genomic_DNA"/>
</dbReference>
<protein>
    <submittedName>
        <fullName evidence="2">Uncharacterized protein</fullName>
    </submittedName>
</protein>
<feature type="compositionally biased region" description="Low complexity" evidence="1">
    <location>
        <begin position="15"/>
        <end position="26"/>
    </location>
</feature>
<sequence>MEVKQANDENFIPNSHTSTHPSTSTSGLHPNKKAKNDPLAQAIGEAADSRKEFSASEMKLQLRGEEVLAVVSKIPNLSRLQVLKAVHILLNTNPEEFFLLKYLLDDEKTEWILLLISQSWI</sequence>
<evidence type="ECO:0000313" key="2">
    <source>
        <dbReference type="EMBL" id="PQM39223.1"/>
    </source>
</evidence>
<dbReference type="Proteomes" id="UP000250321">
    <property type="component" value="Unassembled WGS sequence"/>
</dbReference>
<reference evidence="2 3" key="1">
    <citation type="submission" date="2018-02" db="EMBL/GenBank/DDBJ databases">
        <title>Draft genome of wild Prunus yedoensis var. nudiflora.</title>
        <authorList>
            <person name="Baek S."/>
            <person name="Kim J.-H."/>
            <person name="Choi K."/>
            <person name="Kim G.-B."/>
            <person name="Cho A."/>
            <person name="Jang H."/>
            <person name="Shin C.-H."/>
            <person name="Yu H.-J."/>
            <person name="Mun J.-H."/>
        </authorList>
    </citation>
    <scope>NUCLEOTIDE SEQUENCE [LARGE SCALE GENOMIC DNA]</scope>
    <source>
        <strain evidence="3">cv. Jeju island</strain>
        <tissue evidence="2">Leaf</tissue>
    </source>
</reference>
<organism evidence="2 3">
    <name type="scientific">Prunus yedoensis var. nudiflora</name>
    <dbReference type="NCBI Taxonomy" id="2094558"/>
    <lineage>
        <taxon>Eukaryota</taxon>
        <taxon>Viridiplantae</taxon>
        <taxon>Streptophyta</taxon>
        <taxon>Embryophyta</taxon>
        <taxon>Tracheophyta</taxon>
        <taxon>Spermatophyta</taxon>
        <taxon>Magnoliopsida</taxon>
        <taxon>eudicotyledons</taxon>
        <taxon>Gunneridae</taxon>
        <taxon>Pentapetalae</taxon>
        <taxon>rosids</taxon>
        <taxon>fabids</taxon>
        <taxon>Rosales</taxon>
        <taxon>Rosaceae</taxon>
        <taxon>Amygdaloideae</taxon>
        <taxon>Amygdaleae</taxon>
        <taxon>Prunus</taxon>
    </lineage>
</organism>
<dbReference type="STRING" id="2094558.A0A314UP24"/>
<dbReference type="AlphaFoldDB" id="A0A314UP24"/>
<accession>A0A314UP24</accession>
<feature type="region of interest" description="Disordered" evidence="1">
    <location>
        <begin position="1"/>
        <end position="39"/>
    </location>
</feature>
<proteinExistence type="predicted"/>
<evidence type="ECO:0000313" key="3">
    <source>
        <dbReference type="Proteomes" id="UP000250321"/>
    </source>
</evidence>
<comment type="caution">
    <text evidence="2">The sequence shown here is derived from an EMBL/GenBank/DDBJ whole genome shotgun (WGS) entry which is preliminary data.</text>
</comment>
<gene>
    <name evidence="2" type="ORF">Pyn_04644</name>
</gene>
<dbReference type="OrthoDB" id="1159577at2759"/>
<keyword evidence="3" id="KW-1185">Reference proteome</keyword>
<name>A0A314UP24_PRUYE</name>
<evidence type="ECO:0000256" key="1">
    <source>
        <dbReference type="SAM" id="MobiDB-lite"/>
    </source>
</evidence>